<reference evidence="3 4" key="1">
    <citation type="submission" date="2020-08" db="EMBL/GenBank/DDBJ databases">
        <title>Genomic Encyclopedia of Type Strains, Phase IV (KMG-IV): sequencing the most valuable type-strain genomes for metagenomic binning, comparative biology and taxonomic classification.</title>
        <authorList>
            <person name="Goeker M."/>
        </authorList>
    </citation>
    <scope>NUCLEOTIDE SEQUENCE [LARGE SCALE GENOMIC DNA]</scope>
    <source>
        <strain evidence="3 4">DSM 19979</strain>
    </source>
</reference>
<organism evidence="3 4">
    <name type="scientific">Roseococcus suduntuyensis</name>
    <dbReference type="NCBI Taxonomy" id="455361"/>
    <lineage>
        <taxon>Bacteria</taxon>
        <taxon>Pseudomonadati</taxon>
        <taxon>Pseudomonadota</taxon>
        <taxon>Alphaproteobacteria</taxon>
        <taxon>Acetobacterales</taxon>
        <taxon>Roseomonadaceae</taxon>
        <taxon>Roseococcus</taxon>
    </lineage>
</organism>
<sequence>MRRVLVTGASSGIGAAVARALAAPGVSVLLHARHNREGLEAVAAQVREKGGEAHLLLADLAEPEAPARLVEDTARLLGGLDVLVSNAGFADRTPVAKLTDEGFGRSLDAVLWAFLRLARAARPHLEAGEAPRLIAISSFVAHMFRNDAATFPATAAAKGGVEALVRALAIEWAPRVTVNAIAPGYTRKDPGAHAAMTPEQWQATIARIPMARLGTPEDVAHAVAWLASPGAGYVTGQLVHVNGGIAL</sequence>
<dbReference type="CDD" id="cd05233">
    <property type="entry name" value="SDR_c"/>
    <property type="match status" value="1"/>
</dbReference>
<dbReference type="PANTHER" id="PTHR43639:SF1">
    <property type="entry name" value="SHORT-CHAIN DEHYDROGENASE_REDUCTASE FAMILY PROTEIN"/>
    <property type="match status" value="1"/>
</dbReference>
<dbReference type="InterPro" id="IPR002347">
    <property type="entry name" value="SDR_fam"/>
</dbReference>
<accession>A0A840A8S7</accession>
<dbReference type="PRINTS" id="PR00081">
    <property type="entry name" value="GDHRDH"/>
</dbReference>
<comment type="similarity">
    <text evidence="1">Belongs to the short-chain dehydrogenases/reductases (SDR) family.</text>
</comment>
<dbReference type="InterPro" id="IPR036291">
    <property type="entry name" value="NAD(P)-bd_dom_sf"/>
</dbReference>
<evidence type="ECO:0000256" key="1">
    <source>
        <dbReference type="ARBA" id="ARBA00006484"/>
    </source>
</evidence>
<keyword evidence="2" id="KW-0560">Oxidoreductase</keyword>
<evidence type="ECO:0000313" key="4">
    <source>
        <dbReference type="Proteomes" id="UP000553193"/>
    </source>
</evidence>
<dbReference type="Proteomes" id="UP000553193">
    <property type="component" value="Unassembled WGS sequence"/>
</dbReference>
<protein>
    <submittedName>
        <fullName evidence="3">NAD(P)-dependent dehydrogenase (Short-subunit alcohol dehydrogenase family)</fullName>
    </submittedName>
</protein>
<dbReference type="EMBL" id="JACIDJ010000001">
    <property type="protein sequence ID" value="MBB3897507.1"/>
    <property type="molecule type" value="Genomic_DNA"/>
</dbReference>
<evidence type="ECO:0000256" key="2">
    <source>
        <dbReference type="ARBA" id="ARBA00023002"/>
    </source>
</evidence>
<dbReference type="AlphaFoldDB" id="A0A840A8S7"/>
<dbReference type="FunFam" id="3.40.50.720:FF:000173">
    <property type="entry name" value="3-oxoacyl-[acyl-carrier protein] reductase"/>
    <property type="match status" value="1"/>
</dbReference>
<gene>
    <name evidence="3" type="ORF">GGQ83_000933</name>
</gene>
<dbReference type="SUPFAM" id="SSF51735">
    <property type="entry name" value="NAD(P)-binding Rossmann-fold domains"/>
    <property type="match status" value="1"/>
</dbReference>
<keyword evidence="4" id="KW-1185">Reference proteome</keyword>
<dbReference type="RefSeq" id="WP_311727230.1">
    <property type="nucleotide sequence ID" value="NZ_JACIDJ010000001.1"/>
</dbReference>
<dbReference type="GO" id="GO:0016491">
    <property type="term" value="F:oxidoreductase activity"/>
    <property type="evidence" value="ECO:0007669"/>
    <property type="project" value="UniProtKB-KW"/>
</dbReference>
<comment type="caution">
    <text evidence="3">The sequence shown here is derived from an EMBL/GenBank/DDBJ whole genome shotgun (WGS) entry which is preliminary data.</text>
</comment>
<dbReference type="Gene3D" id="3.40.50.720">
    <property type="entry name" value="NAD(P)-binding Rossmann-like Domain"/>
    <property type="match status" value="1"/>
</dbReference>
<evidence type="ECO:0000313" key="3">
    <source>
        <dbReference type="EMBL" id="MBB3897507.1"/>
    </source>
</evidence>
<name>A0A840A8S7_9PROT</name>
<proteinExistence type="inferred from homology"/>
<dbReference type="PANTHER" id="PTHR43639">
    <property type="entry name" value="OXIDOREDUCTASE, SHORT-CHAIN DEHYDROGENASE/REDUCTASE FAMILY (AFU_ORTHOLOGUE AFUA_5G02870)"/>
    <property type="match status" value="1"/>
</dbReference>
<dbReference type="Pfam" id="PF13561">
    <property type="entry name" value="adh_short_C2"/>
    <property type="match status" value="1"/>
</dbReference>